<proteinExistence type="predicted"/>
<dbReference type="AlphaFoldDB" id="A0A0D0AMR7"/>
<evidence type="ECO:0000256" key="4">
    <source>
        <dbReference type="SAM" id="MobiDB-lite"/>
    </source>
</evidence>
<evidence type="ECO:0000313" key="6">
    <source>
        <dbReference type="Proteomes" id="UP000054485"/>
    </source>
</evidence>
<feature type="repeat" description="WD" evidence="3">
    <location>
        <begin position="108"/>
        <end position="149"/>
    </location>
</feature>
<reference evidence="6" key="2">
    <citation type="submission" date="2015-01" db="EMBL/GenBank/DDBJ databases">
        <title>Evolutionary Origins and Diversification of the Mycorrhizal Mutualists.</title>
        <authorList>
            <consortium name="DOE Joint Genome Institute"/>
            <consortium name="Mycorrhizal Genomics Consortium"/>
            <person name="Kohler A."/>
            <person name="Kuo A."/>
            <person name="Nagy L.G."/>
            <person name="Floudas D."/>
            <person name="Copeland A."/>
            <person name="Barry K.W."/>
            <person name="Cichocki N."/>
            <person name="Veneault-Fourrey C."/>
            <person name="LaButti K."/>
            <person name="Lindquist E.A."/>
            <person name="Lipzen A."/>
            <person name="Lundell T."/>
            <person name="Morin E."/>
            <person name="Murat C."/>
            <person name="Riley R."/>
            <person name="Ohm R."/>
            <person name="Sun H."/>
            <person name="Tunlid A."/>
            <person name="Henrissat B."/>
            <person name="Grigoriev I.V."/>
            <person name="Hibbett D.S."/>
            <person name="Martin F."/>
        </authorList>
    </citation>
    <scope>NUCLEOTIDE SEQUENCE [LARGE SCALE GENOMIC DNA]</scope>
    <source>
        <strain evidence="6">UH-Slu-Lm8-n1</strain>
    </source>
</reference>
<dbReference type="InterPro" id="IPR015943">
    <property type="entry name" value="WD40/YVTN_repeat-like_dom_sf"/>
</dbReference>
<dbReference type="InterPro" id="IPR036322">
    <property type="entry name" value="WD40_repeat_dom_sf"/>
</dbReference>
<name>A0A0D0AMR7_9AGAM</name>
<dbReference type="PRINTS" id="PR00320">
    <property type="entry name" value="GPROTEINBRPT"/>
</dbReference>
<dbReference type="PANTHER" id="PTHR19879:SF9">
    <property type="entry name" value="TRANSCRIPTION INITIATION FACTOR TFIID SUBUNIT 5"/>
    <property type="match status" value="1"/>
</dbReference>
<evidence type="ECO:0000313" key="5">
    <source>
        <dbReference type="EMBL" id="KIK35487.1"/>
    </source>
</evidence>
<dbReference type="PROSITE" id="PS50294">
    <property type="entry name" value="WD_REPEATS_REGION"/>
    <property type="match status" value="3"/>
</dbReference>
<dbReference type="SMART" id="SM00320">
    <property type="entry name" value="WD40"/>
    <property type="match status" value="5"/>
</dbReference>
<evidence type="ECO:0008006" key="7">
    <source>
        <dbReference type="Google" id="ProtNLM"/>
    </source>
</evidence>
<keyword evidence="6" id="KW-1185">Reference proteome</keyword>
<sequence length="564" mass="62593">MASASTRVATTKSILTPSMTLKGHGNWIDSISYFPDGQRMISGSDDATTRQWDLKEGKEIEEVQDVCGEQVRGVAVSRDSRWVVTGGGESNRVELKVCEVETGIVRKLQGHSQMITCIDISEDNALLASGSWDYTVRIWNLETSKLVTGPFECGDWVGAVRFSTDSKKLAVESWTGKCLEVWDVQSQNLDKRIGNQSYGGPFPFAPLFWTNKNKNILATFSFTEDDDAKTIYEFDASTLETVGTSFEGHTELVLGLALSFDGVLLASSSNDDTIKLWAFESRQLLASFDVQKSWLLILSPDSRKLAYTTYTFVSSSNSAQPETAITDHRICICDTPPDILAQARTIAPRKPVWAFSNTLNPDGTRRSVAGCRKGPIYVPPAVHPPSTTIPQQPSFHLSKLLRFSPRTHTLWLSRNNQTRDPLDFPATSSIPLNRPPSPPLPGARSLLNHARSSVQGKQKANEPQRKRAKPVDVPLRQATYADVVGVDDGERPYVLFFCLSWFQKKKKKDVPPPPVYDDELEDDEEEDVPDPVTVPPPRVQHEEIEMKTLASQSQPQAGPSRLEA</sequence>
<dbReference type="FunCoup" id="A0A0D0AMR7">
    <property type="interactions" value="16"/>
</dbReference>
<dbReference type="PANTHER" id="PTHR19879">
    <property type="entry name" value="TRANSCRIPTION INITIATION FACTOR TFIID"/>
    <property type="match status" value="1"/>
</dbReference>
<dbReference type="CDD" id="cd00200">
    <property type="entry name" value="WD40"/>
    <property type="match status" value="1"/>
</dbReference>
<feature type="compositionally biased region" description="Acidic residues" evidence="4">
    <location>
        <begin position="516"/>
        <end position="529"/>
    </location>
</feature>
<keyword evidence="2" id="KW-0677">Repeat</keyword>
<feature type="region of interest" description="Disordered" evidence="4">
    <location>
        <begin position="412"/>
        <end position="473"/>
    </location>
</feature>
<dbReference type="InterPro" id="IPR001680">
    <property type="entry name" value="WD40_rpt"/>
</dbReference>
<dbReference type="InParanoid" id="A0A0D0AMR7"/>
<dbReference type="EMBL" id="KN835618">
    <property type="protein sequence ID" value="KIK35487.1"/>
    <property type="molecule type" value="Genomic_DNA"/>
</dbReference>
<dbReference type="PROSITE" id="PS50082">
    <property type="entry name" value="WD_REPEATS_2"/>
    <property type="match status" value="3"/>
</dbReference>
<feature type="region of interest" description="Disordered" evidence="4">
    <location>
        <begin position="506"/>
        <end position="564"/>
    </location>
</feature>
<dbReference type="Pfam" id="PF00400">
    <property type="entry name" value="WD40"/>
    <property type="match status" value="3"/>
</dbReference>
<accession>A0A0D0AMR7</accession>
<dbReference type="HOGENOM" id="CLU_031226_0_0_1"/>
<dbReference type="SUPFAM" id="SSF50978">
    <property type="entry name" value="WD40 repeat-like"/>
    <property type="match status" value="1"/>
</dbReference>
<dbReference type="OrthoDB" id="2670653at2759"/>
<reference evidence="5 6" key="1">
    <citation type="submission" date="2014-04" db="EMBL/GenBank/DDBJ databases">
        <authorList>
            <consortium name="DOE Joint Genome Institute"/>
            <person name="Kuo A."/>
            <person name="Ruytinx J."/>
            <person name="Rineau F."/>
            <person name="Colpaert J."/>
            <person name="Kohler A."/>
            <person name="Nagy L.G."/>
            <person name="Floudas D."/>
            <person name="Copeland A."/>
            <person name="Barry K.W."/>
            <person name="Cichocki N."/>
            <person name="Veneault-Fourrey C."/>
            <person name="LaButti K."/>
            <person name="Lindquist E.A."/>
            <person name="Lipzen A."/>
            <person name="Lundell T."/>
            <person name="Morin E."/>
            <person name="Murat C."/>
            <person name="Sun H."/>
            <person name="Tunlid A."/>
            <person name="Henrissat B."/>
            <person name="Grigoriev I.V."/>
            <person name="Hibbett D.S."/>
            <person name="Martin F."/>
            <person name="Nordberg H.P."/>
            <person name="Cantor M.N."/>
            <person name="Hua S.X."/>
        </authorList>
    </citation>
    <scope>NUCLEOTIDE SEQUENCE [LARGE SCALE GENOMIC DNA]</scope>
    <source>
        <strain evidence="5 6">UH-Slu-Lm8-n1</strain>
    </source>
</reference>
<evidence type="ECO:0000256" key="2">
    <source>
        <dbReference type="ARBA" id="ARBA00022737"/>
    </source>
</evidence>
<dbReference type="InterPro" id="IPR019775">
    <property type="entry name" value="WD40_repeat_CS"/>
</dbReference>
<feature type="repeat" description="WD" evidence="3">
    <location>
        <begin position="246"/>
        <end position="287"/>
    </location>
</feature>
<evidence type="ECO:0000256" key="1">
    <source>
        <dbReference type="ARBA" id="ARBA00022574"/>
    </source>
</evidence>
<dbReference type="Gene3D" id="2.130.10.10">
    <property type="entry name" value="YVTN repeat-like/Quinoprotein amine dehydrogenase"/>
    <property type="match status" value="3"/>
</dbReference>
<dbReference type="PROSITE" id="PS00678">
    <property type="entry name" value="WD_REPEATS_1"/>
    <property type="match status" value="1"/>
</dbReference>
<dbReference type="InterPro" id="IPR020472">
    <property type="entry name" value="WD40_PAC1"/>
</dbReference>
<gene>
    <name evidence="5" type="ORF">CY34DRAFT_812087</name>
</gene>
<evidence type="ECO:0000256" key="3">
    <source>
        <dbReference type="PROSITE-ProRule" id="PRU00221"/>
    </source>
</evidence>
<dbReference type="Proteomes" id="UP000054485">
    <property type="component" value="Unassembled WGS sequence"/>
</dbReference>
<feature type="repeat" description="WD" evidence="3">
    <location>
        <begin position="21"/>
        <end position="62"/>
    </location>
</feature>
<organism evidence="5 6">
    <name type="scientific">Suillus luteus UH-Slu-Lm8-n1</name>
    <dbReference type="NCBI Taxonomy" id="930992"/>
    <lineage>
        <taxon>Eukaryota</taxon>
        <taxon>Fungi</taxon>
        <taxon>Dikarya</taxon>
        <taxon>Basidiomycota</taxon>
        <taxon>Agaricomycotina</taxon>
        <taxon>Agaricomycetes</taxon>
        <taxon>Agaricomycetidae</taxon>
        <taxon>Boletales</taxon>
        <taxon>Suillineae</taxon>
        <taxon>Suillaceae</taxon>
        <taxon>Suillus</taxon>
    </lineage>
</organism>
<keyword evidence="1 3" id="KW-0853">WD repeat</keyword>
<protein>
    <recommendedName>
        <fullName evidence="7">WD40 repeat-like protein</fullName>
    </recommendedName>
</protein>
<dbReference type="STRING" id="930992.A0A0D0AMR7"/>